<feature type="region of interest" description="Disordered" evidence="1">
    <location>
        <begin position="1"/>
        <end position="41"/>
    </location>
</feature>
<evidence type="ECO:0000256" key="1">
    <source>
        <dbReference type="SAM" id="MobiDB-lite"/>
    </source>
</evidence>
<dbReference type="EMBL" id="JAAGAX010000018">
    <property type="protein sequence ID" value="KAF2284806.1"/>
    <property type="molecule type" value="Genomic_DNA"/>
</dbReference>
<dbReference type="InterPro" id="IPR024593">
    <property type="entry name" value="DUF3444"/>
</dbReference>
<dbReference type="PANTHER" id="PTHR45089:SF50">
    <property type="entry name" value="DNAJ HEAT SHOCK AMINO-TERMINAL DOMAIN PROTEIN-RELATED"/>
    <property type="match status" value="1"/>
</dbReference>
<protein>
    <recommendedName>
        <fullName evidence="2">DUF3444 domain-containing protein</fullName>
    </recommendedName>
</protein>
<feature type="domain" description="DUF3444" evidence="2">
    <location>
        <begin position="45"/>
        <end position="84"/>
    </location>
</feature>
<evidence type="ECO:0000259" key="2">
    <source>
        <dbReference type="Pfam" id="PF11926"/>
    </source>
</evidence>
<dbReference type="Pfam" id="PF11926">
    <property type="entry name" value="DUF3444"/>
    <property type="match status" value="2"/>
</dbReference>
<evidence type="ECO:0000313" key="4">
    <source>
        <dbReference type="Proteomes" id="UP000467840"/>
    </source>
</evidence>
<organism evidence="3 4">
    <name type="scientific">Hevea brasiliensis</name>
    <name type="common">Para rubber tree</name>
    <name type="synonym">Siphonia brasiliensis</name>
    <dbReference type="NCBI Taxonomy" id="3981"/>
    <lineage>
        <taxon>Eukaryota</taxon>
        <taxon>Viridiplantae</taxon>
        <taxon>Streptophyta</taxon>
        <taxon>Embryophyta</taxon>
        <taxon>Tracheophyta</taxon>
        <taxon>Spermatophyta</taxon>
        <taxon>Magnoliopsida</taxon>
        <taxon>eudicotyledons</taxon>
        <taxon>Gunneridae</taxon>
        <taxon>Pentapetalae</taxon>
        <taxon>rosids</taxon>
        <taxon>fabids</taxon>
        <taxon>Malpighiales</taxon>
        <taxon>Euphorbiaceae</taxon>
        <taxon>Crotonoideae</taxon>
        <taxon>Micrandreae</taxon>
        <taxon>Hevea</taxon>
    </lineage>
</organism>
<dbReference type="Proteomes" id="UP000467840">
    <property type="component" value="Chromosome 12"/>
</dbReference>
<dbReference type="AlphaFoldDB" id="A0A6A6K9K6"/>
<comment type="caution">
    <text evidence="3">The sequence shown here is derived from an EMBL/GenBank/DDBJ whole genome shotgun (WGS) entry which is preliminary data.</text>
</comment>
<reference evidence="3 4" key="1">
    <citation type="journal article" date="2020" name="Mol. Plant">
        <title>The Chromosome-Based Rubber Tree Genome Provides New Insights into Spurge Genome Evolution and Rubber Biosynthesis.</title>
        <authorList>
            <person name="Liu J."/>
            <person name="Shi C."/>
            <person name="Shi C.C."/>
            <person name="Li W."/>
            <person name="Zhang Q.J."/>
            <person name="Zhang Y."/>
            <person name="Li K."/>
            <person name="Lu H.F."/>
            <person name="Shi C."/>
            <person name="Zhu S.T."/>
            <person name="Xiao Z.Y."/>
            <person name="Nan H."/>
            <person name="Yue Y."/>
            <person name="Zhu X.G."/>
            <person name="Wu Y."/>
            <person name="Hong X.N."/>
            <person name="Fan G.Y."/>
            <person name="Tong Y."/>
            <person name="Zhang D."/>
            <person name="Mao C.L."/>
            <person name="Liu Y.L."/>
            <person name="Hao S.J."/>
            <person name="Liu W.Q."/>
            <person name="Lv M.Q."/>
            <person name="Zhang H.B."/>
            <person name="Liu Y."/>
            <person name="Hu-Tang G.R."/>
            <person name="Wang J.P."/>
            <person name="Wang J.H."/>
            <person name="Sun Y.H."/>
            <person name="Ni S.B."/>
            <person name="Chen W.B."/>
            <person name="Zhang X.C."/>
            <person name="Jiao Y.N."/>
            <person name="Eichler E.E."/>
            <person name="Li G.H."/>
            <person name="Liu X."/>
            <person name="Gao L.Z."/>
        </authorList>
    </citation>
    <scope>NUCLEOTIDE SEQUENCE [LARGE SCALE GENOMIC DNA]</scope>
    <source>
        <strain evidence="4">cv. GT1</strain>
        <tissue evidence="3">Leaf</tissue>
    </source>
</reference>
<evidence type="ECO:0000313" key="3">
    <source>
        <dbReference type="EMBL" id="KAF2284806.1"/>
    </source>
</evidence>
<proteinExistence type="predicted"/>
<keyword evidence="4" id="KW-1185">Reference proteome</keyword>
<dbReference type="PANTHER" id="PTHR45089">
    <property type="entry name" value="DNAJ HEAT SHOCK AMINO-TERMINAL DOMAIN PROTEIN-RELATED"/>
    <property type="match status" value="1"/>
</dbReference>
<accession>A0A6A6K9K6</accession>
<name>A0A6A6K9K6_HEVBR</name>
<gene>
    <name evidence="3" type="ORF">GH714_030697</name>
</gene>
<feature type="domain" description="DUF3444" evidence="2">
    <location>
        <begin position="90"/>
        <end position="196"/>
    </location>
</feature>
<sequence length="224" mass="25428">MRSAAAAVAVKEKAQDQSRTAAAAPKCDYSDVSGHQTKPTITEPISITVPDSDFHDFDKDRSEECFKPKQIWALYDEDDGMPRFEHFLSSLKGEKAGRGGCVRIYPKSGDIWAVYRNWSPDWSRSTPDHLRHQYEMVEVLDDYSDELGVCVTPLIKLAGFKTVYQRNTNKDAIRWIPRKEMLRFSHQVPSWSLEGEARNLPDKCWDLDPAATPDELLHAAEAKA</sequence>